<keyword evidence="2" id="KW-1185">Reference proteome</keyword>
<evidence type="ECO:0000313" key="1">
    <source>
        <dbReference type="EMBL" id="WFT73826.1"/>
    </source>
</evidence>
<proteinExistence type="predicted"/>
<evidence type="ECO:0000313" key="2">
    <source>
        <dbReference type="Proteomes" id="UP001221597"/>
    </source>
</evidence>
<organism evidence="1 2">
    <name type="scientific">Halobacillus naozhouensis</name>
    <dbReference type="NCBI Taxonomy" id="554880"/>
    <lineage>
        <taxon>Bacteria</taxon>
        <taxon>Bacillati</taxon>
        <taxon>Bacillota</taxon>
        <taxon>Bacilli</taxon>
        <taxon>Bacillales</taxon>
        <taxon>Bacillaceae</taxon>
        <taxon>Halobacillus</taxon>
    </lineage>
</organism>
<dbReference type="EMBL" id="CP121671">
    <property type="protein sequence ID" value="WFT73826.1"/>
    <property type="molecule type" value="Genomic_DNA"/>
</dbReference>
<name>A0ABY8IYL9_9BACI</name>
<reference evidence="1 2" key="1">
    <citation type="submission" date="2023-04" db="EMBL/GenBank/DDBJ databases">
        <title>Genome sequence of Halobacillus naozhouensis KACC 21980.</title>
        <authorList>
            <person name="Kim S."/>
            <person name="Heo J."/>
            <person name="Kwon S.-W."/>
        </authorList>
    </citation>
    <scope>NUCLEOTIDE SEQUENCE [LARGE SCALE GENOMIC DNA]</scope>
    <source>
        <strain evidence="1 2">KCTC 13234</strain>
    </source>
</reference>
<sequence length="199" mass="23269">MKGKIRFTRLAAQPNRSGMAVPQHLEAKNIICDLTPVVQQFSQLMVSSGNHIWSRAGHLHSFSQKDKAQQNPMAAIRGDESPLSYLQAAVCYHELQQYSYYKDMQWDSQRILDDPYIDRVTRLGLWPFRKMARSLDPIFFYDSLHHPVVIFYTYQNTDGESILKHLHRFNFEGYLLKMHTKIVALNTESSFIWNRIGFN</sequence>
<dbReference type="Proteomes" id="UP001221597">
    <property type="component" value="Chromosome"/>
</dbReference>
<dbReference type="RefSeq" id="WP_283075833.1">
    <property type="nucleotide sequence ID" value="NZ_CP121671.1"/>
</dbReference>
<protein>
    <submittedName>
        <fullName evidence="1">Uncharacterized protein</fullName>
    </submittedName>
</protein>
<gene>
    <name evidence="1" type="ORF">P9989_15825</name>
</gene>
<accession>A0ABY8IYL9</accession>